<keyword evidence="2" id="KW-1185">Reference proteome</keyword>
<proteinExistence type="predicted"/>
<evidence type="ECO:0000313" key="2">
    <source>
        <dbReference type="Proteomes" id="UP000217784"/>
    </source>
</evidence>
<dbReference type="EMBL" id="LMVM01000001">
    <property type="protein sequence ID" value="PAV05874.1"/>
    <property type="molecule type" value="Genomic_DNA"/>
</dbReference>
<dbReference type="Proteomes" id="UP000217784">
    <property type="component" value="Unassembled WGS sequence"/>
</dbReference>
<gene>
    <name evidence="1" type="ORF">ASJ80_13500</name>
</gene>
<protein>
    <submittedName>
        <fullName evidence="1">Uncharacterized protein</fullName>
    </submittedName>
</protein>
<name>A0A2A2H9C2_METBR</name>
<dbReference type="AlphaFoldDB" id="A0A2A2H9C2"/>
<evidence type="ECO:0000313" key="1">
    <source>
        <dbReference type="EMBL" id="PAV05874.1"/>
    </source>
</evidence>
<reference evidence="1 2" key="1">
    <citation type="journal article" date="2017" name="BMC Genomics">
        <title>Genomic analysis of methanogenic archaea reveals a shift towards energy conservation.</title>
        <authorList>
            <person name="Gilmore S.P."/>
            <person name="Henske J.K."/>
            <person name="Sexton J.A."/>
            <person name="Solomon K.V."/>
            <person name="Seppala S."/>
            <person name="Yoo J.I."/>
            <person name="Huyett L.M."/>
            <person name="Pressman A."/>
            <person name="Cogan J.Z."/>
            <person name="Kivenson V."/>
            <person name="Peng X."/>
            <person name="Tan Y."/>
            <person name="Valentine D.L."/>
            <person name="O'Malley M.A."/>
        </authorList>
    </citation>
    <scope>NUCLEOTIDE SEQUENCE [LARGE SCALE GENOMIC DNA]</scope>
    <source>
        <strain evidence="1 2">M.o.H.</strain>
    </source>
</reference>
<accession>A0A2A2H9C2</accession>
<dbReference type="OrthoDB" id="372492at2157"/>
<comment type="caution">
    <text evidence="1">The sequence shown here is derived from an EMBL/GenBank/DDBJ whole genome shotgun (WGS) entry which is preliminary data.</text>
</comment>
<dbReference type="RefSeq" id="WP_048080964.1">
    <property type="nucleotide sequence ID" value="NZ_LMVM01000001.1"/>
</dbReference>
<organism evidence="1 2">
    <name type="scientific">Methanobacterium bryantii</name>
    <dbReference type="NCBI Taxonomy" id="2161"/>
    <lineage>
        <taxon>Archaea</taxon>
        <taxon>Methanobacteriati</taxon>
        <taxon>Methanobacteriota</taxon>
        <taxon>Methanomada group</taxon>
        <taxon>Methanobacteria</taxon>
        <taxon>Methanobacteriales</taxon>
        <taxon>Methanobacteriaceae</taxon>
        <taxon>Methanobacterium</taxon>
    </lineage>
</organism>
<sequence length="67" mass="7661">MQGMPKCSDLEKEIDNLENEIKHIQNELFTSRGVSIGNAENSEIMGKINSLRTEIKFKNSERAHCRP</sequence>